<dbReference type="InterPro" id="IPR036397">
    <property type="entry name" value="RNaseH_sf"/>
</dbReference>
<keyword evidence="5" id="KW-0472">Membrane</keyword>
<evidence type="ECO:0000256" key="1">
    <source>
        <dbReference type="ARBA" id="ARBA00012417"/>
    </source>
</evidence>
<gene>
    <name evidence="7" type="ORF">SAMN04488138_1157</name>
</gene>
<evidence type="ECO:0000256" key="2">
    <source>
        <dbReference type="ARBA" id="ARBA00025483"/>
    </source>
</evidence>
<comment type="catalytic activity">
    <reaction evidence="4">
        <text>DNA(n) + a 2'-deoxyribonucleoside 5'-triphosphate = DNA(n+1) + diphosphate</text>
        <dbReference type="Rhea" id="RHEA:22508"/>
        <dbReference type="Rhea" id="RHEA-COMP:17339"/>
        <dbReference type="Rhea" id="RHEA-COMP:17340"/>
        <dbReference type="ChEBI" id="CHEBI:33019"/>
        <dbReference type="ChEBI" id="CHEBI:61560"/>
        <dbReference type="ChEBI" id="CHEBI:173112"/>
        <dbReference type="EC" id="2.7.7.7"/>
    </reaction>
</comment>
<dbReference type="EC" id="2.7.7.7" evidence="1"/>
<dbReference type="InterPro" id="IPR006054">
    <property type="entry name" value="DnaQ"/>
</dbReference>
<evidence type="ECO:0000313" key="7">
    <source>
        <dbReference type="EMBL" id="SFJ93659.1"/>
    </source>
</evidence>
<keyword evidence="8" id="KW-1185">Reference proteome</keyword>
<dbReference type="InterPro" id="IPR013520">
    <property type="entry name" value="Ribonucl_H"/>
</dbReference>
<dbReference type="InterPro" id="IPR012337">
    <property type="entry name" value="RNaseH-like_sf"/>
</dbReference>
<feature type="domain" description="Exonuclease" evidence="6">
    <location>
        <begin position="503"/>
        <end position="673"/>
    </location>
</feature>
<dbReference type="CDD" id="cd06127">
    <property type="entry name" value="DEDDh"/>
    <property type="match status" value="1"/>
</dbReference>
<dbReference type="STRING" id="576117.SAMN04488138_1157"/>
<dbReference type="OrthoDB" id="9804290at2"/>
<dbReference type="GO" id="GO:0003677">
    <property type="term" value="F:DNA binding"/>
    <property type="evidence" value="ECO:0007669"/>
    <property type="project" value="InterPro"/>
</dbReference>
<evidence type="ECO:0000256" key="3">
    <source>
        <dbReference type="ARBA" id="ARBA00026073"/>
    </source>
</evidence>
<evidence type="ECO:0000256" key="5">
    <source>
        <dbReference type="SAM" id="Phobius"/>
    </source>
</evidence>
<feature type="transmembrane region" description="Helical" evidence="5">
    <location>
        <begin position="12"/>
        <end position="35"/>
    </location>
</feature>
<organism evidence="7 8">
    <name type="scientific">Celeribacter halophilus</name>
    <dbReference type="NCBI Taxonomy" id="576117"/>
    <lineage>
        <taxon>Bacteria</taxon>
        <taxon>Pseudomonadati</taxon>
        <taxon>Pseudomonadota</taxon>
        <taxon>Alphaproteobacteria</taxon>
        <taxon>Rhodobacterales</taxon>
        <taxon>Roseobacteraceae</taxon>
        <taxon>Celeribacter</taxon>
    </lineage>
</organism>
<dbReference type="SUPFAM" id="SSF55785">
    <property type="entry name" value="PYP-like sensor domain (PAS domain)"/>
    <property type="match status" value="1"/>
</dbReference>
<proteinExistence type="predicted"/>
<dbReference type="PANTHER" id="PTHR30231:SF41">
    <property type="entry name" value="DNA POLYMERASE III SUBUNIT EPSILON"/>
    <property type="match status" value="1"/>
</dbReference>
<keyword evidence="5" id="KW-0812">Transmembrane</keyword>
<dbReference type="GO" id="GO:0005829">
    <property type="term" value="C:cytosol"/>
    <property type="evidence" value="ECO:0007669"/>
    <property type="project" value="TreeGrafter"/>
</dbReference>
<keyword evidence="5" id="KW-1133">Transmembrane helix</keyword>
<protein>
    <recommendedName>
        <fullName evidence="1">DNA-directed DNA polymerase</fullName>
        <ecNumber evidence="1">2.7.7.7</ecNumber>
    </recommendedName>
</protein>
<accession>A0A1I3VF70</accession>
<dbReference type="RefSeq" id="WP_066602689.1">
    <property type="nucleotide sequence ID" value="NZ_FORY01000015.1"/>
</dbReference>
<dbReference type="Proteomes" id="UP000183299">
    <property type="component" value="Unassembled WGS sequence"/>
</dbReference>
<evidence type="ECO:0000256" key="4">
    <source>
        <dbReference type="ARBA" id="ARBA00049244"/>
    </source>
</evidence>
<dbReference type="GO" id="GO:0045004">
    <property type="term" value="P:DNA replication proofreading"/>
    <property type="evidence" value="ECO:0007669"/>
    <property type="project" value="TreeGrafter"/>
</dbReference>
<dbReference type="PANTHER" id="PTHR30231">
    <property type="entry name" value="DNA POLYMERASE III SUBUNIT EPSILON"/>
    <property type="match status" value="1"/>
</dbReference>
<dbReference type="GO" id="GO:0003887">
    <property type="term" value="F:DNA-directed DNA polymerase activity"/>
    <property type="evidence" value="ECO:0007669"/>
    <property type="project" value="UniProtKB-EC"/>
</dbReference>
<dbReference type="AlphaFoldDB" id="A0A1I3VF70"/>
<dbReference type="GeneID" id="98666355"/>
<dbReference type="InterPro" id="IPR035965">
    <property type="entry name" value="PAS-like_dom_sf"/>
</dbReference>
<dbReference type="GO" id="GO:0008408">
    <property type="term" value="F:3'-5' exonuclease activity"/>
    <property type="evidence" value="ECO:0007669"/>
    <property type="project" value="TreeGrafter"/>
</dbReference>
<dbReference type="EMBL" id="FORY01000015">
    <property type="protein sequence ID" value="SFJ93659.1"/>
    <property type="molecule type" value="Genomic_DNA"/>
</dbReference>
<reference evidence="7 8" key="1">
    <citation type="submission" date="2016-10" db="EMBL/GenBank/DDBJ databases">
        <authorList>
            <person name="de Groot N.N."/>
        </authorList>
    </citation>
    <scope>NUCLEOTIDE SEQUENCE [LARGE SCALE GENOMIC DNA]</scope>
    <source>
        <strain evidence="7 8">CGMCC 1.8891</strain>
    </source>
</reference>
<dbReference type="Gene3D" id="3.30.420.10">
    <property type="entry name" value="Ribonuclease H-like superfamily/Ribonuclease H"/>
    <property type="match status" value="1"/>
</dbReference>
<comment type="function">
    <text evidence="2">DNA polymerase III is a complex, multichain enzyme responsible for most of the replicative synthesis in bacteria. The epsilon subunit contain the editing function and is a proofreading 3'-5' exonuclease.</text>
</comment>
<evidence type="ECO:0000313" key="8">
    <source>
        <dbReference type="Proteomes" id="UP000183299"/>
    </source>
</evidence>
<dbReference type="Pfam" id="PF00929">
    <property type="entry name" value="RNase_T"/>
    <property type="match status" value="1"/>
</dbReference>
<dbReference type="SMART" id="SM00479">
    <property type="entry name" value="EXOIII"/>
    <property type="match status" value="1"/>
</dbReference>
<dbReference type="FunFam" id="3.30.420.10:FF:000045">
    <property type="entry name" value="3'-5' exonuclease DinG"/>
    <property type="match status" value="1"/>
</dbReference>
<comment type="subunit">
    <text evidence="3">DNA polymerase III contains a core (composed of alpha, epsilon and theta chains) that associates with a tau subunit. This core dimerizes to form the POLIII' complex. PolIII' associates with the gamma complex (composed of gamma, delta, delta', psi and chi chains) and with the beta chain to form the complete DNA polymerase III complex.</text>
</comment>
<evidence type="ECO:0000259" key="6">
    <source>
        <dbReference type="SMART" id="SM00479"/>
    </source>
</evidence>
<sequence>MKIENWSLRLRVFLFFAFLAAAAIAAVIAGLALGFSRLDVPEAADGFIFAGAISGFVILGVVAWIWLMFDENVAKPIQRLAGGLLASTHANVEDTIDDKTARYLGDLAPAARAITENLAATRNKLAETVAQETTRLIEEKEKLTALSAEMPYGMVLVSGLHKIAFYNGAAAELLSSDQAPGLDHSIFDFLRPRPIQSAYARLCAGEGGDGHVLPLTVATRHGGHVLSARMRLMHAPDEGDVAPPYVLTLDDVTSDLTIHAEREKLLSRLFATLRPSIASLQTTLAARDTDDDLRADPRLDAALVSEMAKLTKVIAALDTEYETGKAEWWPMAQVRSSELCDALTAQLQQDDIKLVAEAADAMVLTLDAVQIISLLSHLARHISRTGGRALSFLVSRDDAGGAMLALGWSGEPLSVDELENWLSETLDVGLVDMKGRDILEAHGTEVWPEFGPASRTVLKLPIRQARRLRRTPGDGRRAVTYDFDLLSRTPAKELMDTPLSDLSYVVFDTETTGLLPSQGDEVCQIAALRVVNGKVIENEAIDQLVNPERNIPASSTEVHHITNAMVKDAPTIDLAGQQLHSFARGAVLVAHNAPFDLEFFRKHEVRIGVKFTNPVLDTVLLSAIVFGQSEEHTLDAIADRLGVKIPPEARHTAMGDTMATAEVFIKLLRMAEKKGIITFGDALTEMRKHKRLLQDANASHAVDLA</sequence>
<feature type="transmembrane region" description="Helical" evidence="5">
    <location>
        <begin position="47"/>
        <end position="69"/>
    </location>
</feature>
<dbReference type="SUPFAM" id="SSF53098">
    <property type="entry name" value="Ribonuclease H-like"/>
    <property type="match status" value="1"/>
</dbReference>
<dbReference type="NCBIfam" id="TIGR00573">
    <property type="entry name" value="dnaq"/>
    <property type="match status" value="1"/>
</dbReference>
<name>A0A1I3VF70_9RHOB</name>